<evidence type="ECO:0000313" key="2">
    <source>
        <dbReference type="EMBL" id="KAH9383127.1"/>
    </source>
</evidence>
<dbReference type="Proteomes" id="UP000821853">
    <property type="component" value="Unassembled WGS sequence"/>
</dbReference>
<dbReference type="AlphaFoldDB" id="A0A9J6GXA5"/>
<accession>A0A9J6GXA5</accession>
<dbReference type="EMBL" id="JABSTR010000977">
    <property type="protein sequence ID" value="KAH9383127.1"/>
    <property type="molecule type" value="Genomic_DNA"/>
</dbReference>
<evidence type="ECO:0000313" key="3">
    <source>
        <dbReference type="Proteomes" id="UP000821853"/>
    </source>
</evidence>
<gene>
    <name evidence="2" type="ORF">HPB48_023862</name>
</gene>
<proteinExistence type="predicted"/>
<feature type="region of interest" description="Disordered" evidence="1">
    <location>
        <begin position="73"/>
        <end position="124"/>
    </location>
</feature>
<name>A0A9J6GXA5_HAELO</name>
<comment type="caution">
    <text evidence="2">The sequence shown here is derived from an EMBL/GenBank/DDBJ whole genome shotgun (WGS) entry which is preliminary data.</text>
</comment>
<sequence length="124" mass="13193">MALALLDSRGTEIYSDSKPAVRVFQNGRIAEQAARLVSVWCPDAVTHHSIHWLPAHVGSVAGAPPNLNESAHEAARHLTDHASSVRRADSPPPYGHRDAPATITRSQNSSACLEGSSSPSPQVE</sequence>
<keyword evidence="3" id="KW-1185">Reference proteome</keyword>
<organism evidence="2 3">
    <name type="scientific">Haemaphysalis longicornis</name>
    <name type="common">Bush tick</name>
    <dbReference type="NCBI Taxonomy" id="44386"/>
    <lineage>
        <taxon>Eukaryota</taxon>
        <taxon>Metazoa</taxon>
        <taxon>Ecdysozoa</taxon>
        <taxon>Arthropoda</taxon>
        <taxon>Chelicerata</taxon>
        <taxon>Arachnida</taxon>
        <taxon>Acari</taxon>
        <taxon>Parasitiformes</taxon>
        <taxon>Ixodida</taxon>
        <taxon>Ixodoidea</taxon>
        <taxon>Ixodidae</taxon>
        <taxon>Haemaphysalinae</taxon>
        <taxon>Haemaphysalis</taxon>
    </lineage>
</organism>
<dbReference type="VEuPathDB" id="VectorBase:HLOH_040046"/>
<reference evidence="2 3" key="1">
    <citation type="journal article" date="2020" name="Cell">
        <title>Large-Scale Comparative Analyses of Tick Genomes Elucidate Their Genetic Diversity and Vector Capacities.</title>
        <authorList>
            <consortium name="Tick Genome and Microbiome Consortium (TIGMIC)"/>
            <person name="Jia N."/>
            <person name="Wang J."/>
            <person name="Shi W."/>
            <person name="Du L."/>
            <person name="Sun Y."/>
            <person name="Zhan W."/>
            <person name="Jiang J.F."/>
            <person name="Wang Q."/>
            <person name="Zhang B."/>
            <person name="Ji P."/>
            <person name="Bell-Sakyi L."/>
            <person name="Cui X.M."/>
            <person name="Yuan T.T."/>
            <person name="Jiang B.G."/>
            <person name="Yang W.F."/>
            <person name="Lam T.T."/>
            <person name="Chang Q.C."/>
            <person name="Ding S.J."/>
            <person name="Wang X.J."/>
            <person name="Zhu J.G."/>
            <person name="Ruan X.D."/>
            <person name="Zhao L."/>
            <person name="Wei J.T."/>
            <person name="Ye R.Z."/>
            <person name="Que T.C."/>
            <person name="Du C.H."/>
            <person name="Zhou Y.H."/>
            <person name="Cheng J.X."/>
            <person name="Dai P.F."/>
            <person name="Guo W.B."/>
            <person name="Han X.H."/>
            <person name="Huang E.J."/>
            <person name="Li L.F."/>
            <person name="Wei W."/>
            <person name="Gao Y.C."/>
            <person name="Liu J.Z."/>
            <person name="Shao H.Z."/>
            <person name="Wang X."/>
            <person name="Wang C.C."/>
            <person name="Yang T.C."/>
            <person name="Huo Q.B."/>
            <person name="Li W."/>
            <person name="Chen H.Y."/>
            <person name="Chen S.E."/>
            <person name="Zhou L.G."/>
            <person name="Ni X.B."/>
            <person name="Tian J.H."/>
            <person name="Sheng Y."/>
            <person name="Liu T."/>
            <person name="Pan Y.S."/>
            <person name="Xia L.Y."/>
            <person name="Li J."/>
            <person name="Zhao F."/>
            <person name="Cao W.C."/>
        </authorList>
    </citation>
    <scope>NUCLEOTIDE SEQUENCE [LARGE SCALE GENOMIC DNA]</scope>
    <source>
        <strain evidence="2">HaeL-2018</strain>
    </source>
</reference>
<protein>
    <submittedName>
        <fullName evidence="2">Uncharacterized protein</fullName>
    </submittedName>
</protein>
<feature type="compositionally biased region" description="Polar residues" evidence="1">
    <location>
        <begin position="103"/>
        <end position="124"/>
    </location>
</feature>
<evidence type="ECO:0000256" key="1">
    <source>
        <dbReference type="SAM" id="MobiDB-lite"/>
    </source>
</evidence>